<proteinExistence type="predicted"/>
<evidence type="ECO:0000313" key="1">
    <source>
        <dbReference type="EMBL" id="KAF2116294.1"/>
    </source>
</evidence>
<name>A0A6A5ZB39_9PLEO</name>
<gene>
    <name evidence="1" type="ORF">BDV96DRAFT_573731</name>
</gene>
<dbReference type="OrthoDB" id="3257981at2759"/>
<organism evidence="1 2">
    <name type="scientific">Lophiotrema nucula</name>
    <dbReference type="NCBI Taxonomy" id="690887"/>
    <lineage>
        <taxon>Eukaryota</taxon>
        <taxon>Fungi</taxon>
        <taxon>Dikarya</taxon>
        <taxon>Ascomycota</taxon>
        <taxon>Pezizomycotina</taxon>
        <taxon>Dothideomycetes</taxon>
        <taxon>Pleosporomycetidae</taxon>
        <taxon>Pleosporales</taxon>
        <taxon>Lophiotremataceae</taxon>
        <taxon>Lophiotrema</taxon>
    </lineage>
</organism>
<protein>
    <submittedName>
        <fullName evidence="1">Uncharacterized protein</fullName>
    </submittedName>
</protein>
<dbReference type="Proteomes" id="UP000799770">
    <property type="component" value="Unassembled WGS sequence"/>
</dbReference>
<reference evidence="1" key="1">
    <citation type="journal article" date="2020" name="Stud. Mycol.">
        <title>101 Dothideomycetes genomes: a test case for predicting lifestyles and emergence of pathogens.</title>
        <authorList>
            <person name="Haridas S."/>
            <person name="Albert R."/>
            <person name="Binder M."/>
            <person name="Bloem J."/>
            <person name="Labutti K."/>
            <person name="Salamov A."/>
            <person name="Andreopoulos B."/>
            <person name="Baker S."/>
            <person name="Barry K."/>
            <person name="Bills G."/>
            <person name="Bluhm B."/>
            <person name="Cannon C."/>
            <person name="Castanera R."/>
            <person name="Culley D."/>
            <person name="Daum C."/>
            <person name="Ezra D."/>
            <person name="Gonzalez J."/>
            <person name="Henrissat B."/>
            <person name="Kuo A."/>
            <person name="Liang C."/>
            <person name="Lipzen A."/>
            <person name="Lutzoni F."/>
            <person name="Magnuson J."/>
            <person name="Mondo S."/>
            <person name="Nolan M."/>
            <person name="Ohm R."/>
            <person name="Pangilinan J."/>
            <person name="Park H.-J."/>
            <person name="Ramirez L."/>
            <person name="Alfaro M."/>
            <person name="Sun H."/>
            <person name="Tritt A."/>
            <person name="Yoshinaga Y."/>
            <person name="Zwiers L.-H."/>
            <person name="Turgeon B."/>
            <person name="Goodwin S."/>
            <person name="Spatafora J."/>
            <person name="Crous P."/>
            <person name="Grigoriev I."/>
        </authorList>
    </citation>
    <scope>NUCLEOTIDE SEQUENCE</scope>
    <source>
        <strain evidence="1">CBS 627.86</strain>
    </source>
</reference>
<evidence type="ECO:0000313" key="2">
    <source>
        <dbReference type="Proteomes" id="UP000799770"/>
    </source>
</evidence>
<dbReference type="AlphaFoldDB" id="A0A6A5ZB39"/>
<dbReference type="EMBL" id="ML977321">
    <property type="protein sequence ID" value="KAF2116294.1"/>
    <property type="molecule type" value="Genomic_DNA"/>
</dbReference>
<accession>A0A6A5ZB39</accession>
<keyword evidence="2" id="KW-1185">Reference proteome</keyword>
<sequence length="479" mass="52107">MKASLVAALVFGIGASSKPLISRDDPSTQSWKDVKCDFGSLTDVSSDPAQQWNDSQAAAAYDEMAKSWAKNGTKLPLSNYIANFFHARPELNCQDLANPNCAVTVNCGQGDASNAPVNSPAGYVLINSMVSLHQHYEGMYEGMKNALNFMNGEIGTYTSNFATQLDQMKQNKVAIDVTMMLYAVVSAGAFNSWLKNVPYFKNQNGNKLGALKDTTNGFVMQGINTIKDSMSAVDDLKAQNTMSDFLSKTVQSWINSTAFATHQLFEDISVLGESIKNGQMLDPSANNNPMDLTELMQTALYGYITPMAWKLAVPEVGAFIATAEGINGKAGDCNSYDPKDTFKRDYYLDGAALKATHFCDGNDAYWLVNLKRSSQKILGCTTTCVDPEIHALPGVETLDGNHWGGLKVEDLGLSAIRGWQRNGKKNGWEPVDVKTSDGVNEVVENGIHAIGVANLPVCSFKEAFKNGYQEIHTPNWPCS</sequence>